<evidence type="ECO:0000313" key="2">
    <source>
        <dbReference type="Proteomes" id="UP000789702"/>
    </source>
</evidence>
<feature type="non-terminal residue" evidence="1">
    <location>
        <position position="1"/>
    </location>
</feature>
<protein>
    <submittedName>
        <fullName evidence="1">15278_t:CDS:1</fullName>
    </submittedName>
</protein>
<evidence type="ECO:0000313" key="1">
    <source>
        <dbReference type="EMBL" id="CAG8775937.1"/>
    </source>
</evidence>
<proteinExistence type="predicted"/>
<sequence length="46" mass="5217">TSHIVQQLIRRVNITGDQHLNQIILAPQPLVIVDLHGIDNLPIRIM</sequence>
<dbReference type="Proteomes" id="UP000789702">
    <property type="component" value="Unassembled WGS sequence"/>
</dbReference>
<name>A0ACA9R3V3_9GLOM</name>
<feature type="non-terminal residue" evidence="1">
    <location>
        <position position="46"/>
    </location>
</feature>
<dbReference type="EMBL" id="CAJVPU010059781">
    <property type="protein sequence ID" value="CAG8775937.1"/>
    <property type="molecule type" value="Genomic_DNA"/>
</dbReference>
<gene>
    <name evidence="1" type="ORF">DHETER_LOCUS16118</name>
</gene>
<accession>A0ACA9R3V3</accession>
<organism evidence="1 2">
    <name type="scientific">Dentiscutata heterogama</name>
    <dbReference type="NCBI Taxonomy" id="1316150"/>
    <lineage>
        <taxon>Eukaryota</taxon>
        <taxon>Fungi</taxon>
        <taxon>Fungi incertae sedis</taxon>
        <taxon>Mucoromycota</taxon>
        <taxon>Glomeromycotina</taxon>
        <taxon>Glomeromycetes</taxon>
        <taxon>Diversisporales</taxon>
        <taxon>Gigasporaceae</taxon>
        <taxon>Dentiscutata</taxon>
    </lineage>
</organism>
<reference evidence="1" key="1">
    <citation type="submission" date="2021-06" db="EMBL/GenBank/DDBJ databases">
        <authorList>
            <person name="Kallberg Y."/>
            <person name="Tangrot J."/>
            <person name="Rosling A."/>
        </authorList>
    </citation>
    <scope>NUCLEOTIDE SEQUENCE</scope>
    <source>
        <strain evidence="1">IL203A</strain>
    </source>
</reference>
<keyword evidence="2" id="KW-1185">Reference proteome</keyword>
<comment type="caution">
    <text evidence="1">The sequence shown here is derived from an EMBL/GenBank/DDBJ whole genome shotgun (WGS) entry which is preliminary data.</text>
</comment>